<keyword evidence="15" id="KW-1185">Reference proteome</keyword>
<dbReference type="PaxDb" id="284590-Q6CSZ3"/>
<keyword evidence="9" id="KW-0175">Coiled coil</keyword>
<dbReference type="PANTHER" id="PTHR13034">
    <property type="entry name" value="DYNACTIN P62 SUBUNIT"/>
    <property type="match status" value="1"/>
</dbReference>
<comment type="similarity">
    <text evidence="11">Belongs to the dynactin subunit 4 family.</text>
</comment>
<dbReference type="KEGG" id="kla:KLLA0_C16687g"/>
<sequence>MAQFRYRSGCGLESNFLDLNLCTKCHLISCQQCQDFEVVGKYCSQCGKDASKNDAVYCHKNCFQCPCCAMSLQIISNKDENNTDHRSYSFKCQGCNWSYCTPVVPKIKSLTKYIIELEYSTDTHRRFESLRQFYHTRNTLNSLSLKPESLKFDALDPSNLNSWWKRLANGEPLWKLINEENAIPFDELKQENKHWLPSLCKLRPKYNYFCPYCKRCMTRMDPTPDTVKWVKTPPIYSGIPRISVISSYQCTQLYKEFDHDNNLMLLIENTRQDSNATLKINAEESLLVPNHELSIFAAIKTNQKRKDNLEQLQDVLHSLPTHMLNTSPDSDKLLRVENTRRLGLLNKRLSSDNLRIIDEGTGWIVIPLMIINRKPRYEIDIFVHFEDWDLSMSAFIDL</sequence>
<evidence type="ECO:0000256" key="11">
    <source>
        <dbReference type="ARBA" id="ARBA00034776"/>
    </source>
</evidence>
<keyword evidence="7" id="KW-0832">Ubl conjugation</keyword>
<reference evidence="14 15" key="1">
    <citation type="journal article" date="2004" name="Nature">
        <title>Genome evolution in yeasts.</title>
        <authorList>
            <consortium name="Genolevures"/>
            <person name="Dujon B."/>
            <person name="Sherman D."/>
            <person name="Fischer G."/>
            <person name="Durrens P."/>
            <person name="Casaregola S."/>
            <person name="Lafontaine I."/>
            <person name="de Montigny J."/>
            <person name="Marck C."/>
            <person name="Neuveglise C."/>
            <person name="Talla E."/>
            <person name="Goffard N."/>
            <person name="Frangeul L."/>
            <person name="Aigle M."/>
            <person name="Anthouard V."/>
            <person name="Babour A."/>
            <person name="Barbe V."/>
            <person name="Barnay S."/>
            <person name="Blanchin S."/>
            <person name="Beckerich J.M."/>
            <person name="Beyne E."/>
            <person name="Bleykasten C."/>
            <person name="Boisrame A."/>
            <person name="Boyer J."/>
            <person name="Cattolico L."/>
            <person name="Confanioleri F."/>
            <person name="de Daruvar A."/>
            <person name="Despons L."/>
            <person name="Fabre E."/>
            <person name="Fairhead C."/>
            <person name="Ferry-Dumazet H."/>
            <person name="Groppi A."/>
            <person name="Hantraye F."/>
            <person name="Hennequin C."/>
            <person name="Jauniaux N."/>
            <person name="Joyet P."/>
            <person name="Kachouri R."/>
            <person name="Kerrest A."/>
            <person name="Koszul R."/>
            <person name="Lemaire M."/>
            <person name="Lesur I."/>
            <person name="Ma L."/>
            <person name="Muller H."/>
            <person name="Nicaud J.M."/>
            <person name="Nikolski M."/>
            <person name="Oztas S."/>
            <person name="Ozier-Kalogeropoulos O."/>
            <person name="Pellenz S."/>
            <person name="Potier S."/>
            <person name="Richard G.F."/>
            <person name="Straub M.L."/>
            <person name="Suleau A."/>
            <person name="Swennene D."/>
            <person name="Tekaia F."/>
            <person name="Wesolowski-Louvel M."/>
            <person name="Westhof E."/>
            <person name="Wirth B."/>
            <person name="Zeniou-Meyer M."/>
            <person name="Zivanovic I."/>
            <person name="Bolotin-Fukuhara M."/>
            <person name="Thierry A."/>
            <person name="Bouchier C."/>
            <person name="Caudron B."/>
            <person name="Scarpelli C."/>
            <person name="Gaillardin C."/>
            <person name="Weissenbach J."/>
            <person name="Wincker P."/>
            <person name="Souciet J.L."/>
        </authorList>
    </citation>
    <scope>NUCLEOTIDE SEQUENCE [LARGE SCALE GENOMIC DNA]</scope>
    <source>
        <strain evidence="15">ATCC 8585 / CBS 2359 / DSM 70799 / NBRC 1267 / NRRL Y-1140 / WM37</strain>
    </source>
</reference>
<comment type="subunit">
    <text evidence="13">Subunit of dynactin, a multiprotein complex part of a tripartite complex with dynein and a adapter, such as BICDL1, BICD2 or HOOK3. The dynactin complex is built around ACTR1A/ACTB filament and consists of an actin-related filament composed of a shoulder domain, a pointed end and a barbed end. Its length is defined by its flexible shoulder domain. The soulder is composed of 2 DCTN1 subunits, 4 DCTN2 and 2 DCTN3. The 4 DCNT2 (via N-terminus) bind the ACTR1A filament and act as molecular rulers to determine the length. The pointed end is important for binding dynein-dynactin cargo adapters. Consists of 4 subunits: ACTR10, DCNT4, DCTN5 and DCTN6. The barbed end is composed of a CAPZA1:CAPZB heterodimers, which binds ACTR1A/ACTB filament and dynactin and stabilizes dynactin. Interacts with ATP7B, but not ATP7A, in a copper-dependent manner. Interacts with ANK2; this interaction is required for localization at costameres. Interacts with N4BP2L1.</text>
</comment>
<evidence type="ECO:0000256" key="4">
    <source>
        <dbReference type="ARBA" id="ARBA00022490"/>
    </source>
</evidence>
<keyword evidence="5" id="KW-1017">Isopeptide bond</keyword>
<dbReference type="GO" id="GO:0005869">
    <property type="term" value="C:dynactin complex"/>
    <property type="evidence" value="ECO:0007669"/>
    <property type="project" value="InterPro"/>
</dbReference>
<evidence type="ECO:0000256" key="12">
    <source>
        <dbReference type="ARBA" id="ARBA00034864"/>
    </source>
</evidence>
<accession>Q6CSZ3</accession>
<dbReference type="RefSeq" id="XP_452946.1">
    <property type="nucleotide sequence ID" value="XM_452946.1"/>
</dbReference>
<dbReference type="InterPro" id="IPR008603">
    <property type="entry name" value="DCTN4"/>
</dbReference>
<dbReference type="AlphaFoldDB" id="Q6CSZ3"/>
<organism evidence="14 15">
    <name type="scientific">Kluyveromyces lactis (strain ATCC 8585 / CBS 2359 / DSM 70799 / NBRC 1267 / NRRL Y-1140 / WM37)</name>
    <name type="common">Yeast</name>
    <name type="synonym">Candida sphaerica</name>
    <dbReference type="NCBI Taxonomy" id="284590"/>
    <lineage>
        <taxon>Eukaryota</taxon>
        <taxon>Fungi</taxon>
        <taxon>Dikarya</taxon>
        <taxon>Ascomycota</taxon>
        <taxon>Saccharomycotina</taxon>
        <taxon>Saccharomycetes</taxon>
        <taxon>Saccharomycetales</taxon>
        <taxon>Saccharomycetaceae</taxon>
        <taxon>Kluyveromyces</taxon>
    </lineage>
</organism>
<protein>
    <recommendedName>
        <fullName evidence="12">Dynactin subunit 4</fullName>
    </recommendedName>
</protein>
<keyword evidence="8" id="KW-0007">Acetylation</keyword>
<evidence type="ECO:0000256" key="2">
    <source>
        <dbReference type="ARBA" id="ARBA00004529"/>
    </source>
</evidence>
<dbReference type="OMA" id="KNCFECP"/>
<name>Q6CSZ3_KLULA</name>
<dbReference type="Proteomes" id="UP000000598">
    <property type="component" value="Chromosome C"/>
</dbReference>
<dbReference type="InParanoid" id="Q6CSZ3"/>
<evidence type="ECO:0000256" key="1">
    <source>
        <dbReference type="ARBA" id="ARBA00004300"/>
    </source>
</evidence>
<evidence type="ECO:0000256" key="7">
    <source>
        <dbReference type="ARBA" id="ARBA00022843"/>
    </source>
</evidence>
<evidence type="ECO:0000313" key="15">
    <source>
        <dbReference type="Proteomes" id="UP000000598"/>
    </source>
</evidence>
<dbReference type="GO" id="GO:0001725">
    <property type="term" value="C:stress fiber"/>
    <property type="evidence" value="ECO:0007669"/>
    <property type="project" value="UniProtKB-SubCell"/>
</dbReference>
<evidence type="ECO:0000313" key="14">
    <source>
        <dbReference type="EMBL" id="CAH01797.1"/>
    </source>
</evidence>
<dbReference type="PANTHER" id="PTHR13034:SF2">
    <property type="entry name" value="DYNACTIN SUBUNIT 4"/>
    <property type="match status" value="1"/>
</dbReference>
<proteinExistence type="inferred from homology"/>
<dbReference type="Pfam" id="PF05502">
    <property type="entry name" value="Dynactin_p62"/>
    <property type="match status" value="1"/>
</dbReference>
<evidence type="ECO:0000256" key="13">
    <source>
        <dbReference type="ARBA" id="ARBA00093507"/>
    </source>
</evidence>
<comment type="subcellular location">
    <subcellularLocation>
        <location evidence="1">Cytoplasm</location>
        <location evidence="1">Cytoskeleton</location>
        <location evidence="1">Microtubule organizing center</location>
        <location evidence="1">Centrosome</location>
    </subcellularLocation>
    <subcellularLocation>
        <location evidence="2">Cytoplasm</location>
        <location evidence="2">Cytoskeleton</location>
        <location evidence="2">Stress fiber</location>
    </subcellularLocation>
    <subcellularLocation>
        <location evidence="3">Cytoplasm</location>
        <location evidence="3">Myofibril</location>
    </subcellularLocation>
</comment>
<evidence type="ECO:0000256" key="3">
    <source>
        <dbReference type="ARBA" id="ARBA00004657"/>
    </source>
</evidence>
<evidence type="ECO:0000256" key="8">
    <source>
        <dbReference type="ARBA" id="ARBA00022990"/>
    </source>
</evidence>
<evidence type="ECO:0000256" key="9">
    <source>
        <dbReference type="ARBA" id="ARBA00023054"/>
    </source>
</evidence>
<dbReference type="STRING" id="284590.Q6CSZ3"/>
<evidence type="ECO:0000256" key="6">
    <source>
        <dbReference type="ARBA" id="ARBA00022553"/>
    </source>
</evidence>
<dbReference type="eggNOG" id="ENOG502S8A6">
    <property type="taxonomic scope" value="Eukaryota"/>
</dbReference>
<gene>
    <name evidence="14" type="ORF">KLLA0_C16687g</name>
</gene>
<evidence type="ECO:0000256" key="5">
    <source>
        <dbReference type="ARBA" id="ARBA00022499"/>
    </source>
</evidence>
<dbReference type="GeneID" id="2892286"/>
<dbReference type="HOGENOM" id="CLU_051239_0_0_1"/>
<dbReference type="EMBL" id="CR382123">
    <property type="protein sequence ID" value="CAH01797.1"/>
    <property type="molecule type" value="Genomic_DNA"/>
</dbReference>
<keyword evidence="10" id="KW-0206">Cytoskeleton</keyword>
<evidence type="ECO:0000256" key="10">
    <source>
        <dbReference type="ARBA" id="ARBA00023212"/>
    </source>
</evidence>
<keyword evidence="4" id="KW-0963">Cytoplasm</keyword>
<keyword evidence="6" id="KW-0597">Phosphoprotein</keyword>